<proteinExistence type="predicted"/>
<accession>A0A6A7VXW7</accession>
<reference evidence="1 2" key="1">
    <citation type="submission" date="2019-09" db="EMBL/GenBank/DDBJ databases">
        <title>Distinct polysaccharide growth profiles of human intestinal Prevotella copri isolates.</title>
        <authorList>
            <person name="Fehlner-Peach H."/>
            <person name="Magnabosco C."/>
            <person name="Raghavan V."/>
            <person name="Scher J.U."/>
            <person name="Tett A."/>
            <person name="Cox L.M."/>
            <person name="Gottsegen C."/>
            <person name="Watters A."/>
            <person name="Wiltshire- Gordon J.D."/>
            <person name="Segata N."/>
            <person name="Bonneau R."/>
            <person name="Littman D.R."/>
        </authorList>
    </citation>
    <scope>NUCLEOTIDE SEQUENCE [LARGE SCALE GENOMIC DNA]</scope>
    <source>
        <strain evidence="2">iK21513</strain>
    </source>
</reference>
<dbReference type="Proteomes" id="UP000406735">
    <property type="component" value="Unassembled WGS sequence"/>
</dbReference>
<sequence>MEEKVNIAEILKDKPQGTKLYDLLRNIDVKLDEVHITDVGTYIECTSTNEVGSTFLFDYSKLGTEESWLDGLQILLPSKEMRDWSKLAWNTGDILVNKDGNAHVIFEGFDDDTYETFNGNNYLWENEGITMCFGEYEDELPTSDFSKANKEDAQKYIRQIEKRLGYKLNFETLKIEKSEFKDGDVVTIMPHIGDKLIYLFKAEDDEKYYGHVFLDGNIAIVNEDSYCQKDFCTARTSTEEEKQQLFEALAKKGKAWDAEKKQIVDIKKELQFKPFEKVLVRDSYNDMWRASFFSHIKEDDGRYVTTCCTWKFCIPYIGNESLVGTTKDVEG</sequence>
<organism evidence="1 2">
    <name type="scientific">Segatella copri</name>
    <dbReference type="NCBI Taxonomy" id="165179"/>
    <lineage>
        <taxon>Bacteria</taxon>
        <taxon>Pseudomonadati</taxon>
        <taxon>Bacteroidota</taxon>
        <taxon>Bacteroidia</taxon>
        <taxon>Bacteroidales</taxon>
        <taxon>Prevotellaceae</taxon>
        <taxon>Segatella</taxon>
    </lineage>
</organism>
<comment type="caution">
    <text evidence="1">The sequence shown here is derived from an EMBL/GenBank/DDBJ whole genome shotgun (WGS) entry which is preliminary data.</text>
</comment>
<evidence type="ECO:0000313" key="1">
    <source>
        <dbReference type="EMBL" id="MQN10293.1"/>
    </source>
</evidence>
<name>A0A6A7VXW7_9BACT</name>
<protein>
    <submittedName>
        <fullName evidence="1">Uncharacterized protein</fullName>
    </submittedName>
</protein>
<dbReference type="AlphaFoldDB" id="A0A6A7VXW7"/>
<evidence type="ECO:0000313" key="2">
    <source>
        <dbReference type="Proteomes" id="UP000406735"/>
    </source>
</evidence>
<gene>
    <name evidence="1" type="ORF">F7D97_10285</name>
</gene>
<dbReference type="RefSeq" id="WP_153080451.1">
    <property type="nucleotide sequence ID" value="NZ_VZAU01000087.1"/>
</dbReference>
<dbReference type="EMBL" id="VZCY01000087">
    <property type="protein sequence ID" value="MQN10293.1"/>
    <property type="molecule type" value="Genomic_DNA"/>
</dbReference>